<dbReference type="AlphaFoldDB" id="A0A8J7DY05"/>
<dbReference type="PANTHER" id="PTHR43201:SF5">
    <property type="entry name" value="MEDIUM-CHAIN ACYL-COA LIGASE ACSF2, MITOCHONDRIAL"/>
    <property type="match status" value="1"/>
</dbReference>
<dbReference type="GO" id="GO:0006631">
    <property type="term" value="P:fatty acid metabolic process"/>
    <property type="evidence" value="ECO:0007669"/>
    <property type="project" value="TreeGrafter"/>
</dbReference>
<evidence type="ECO:0000256" key="1">
    <source>
        <dbReference type="ARBA" id="ARBA00006432"/>
    </source>
</evidence>
<accession>A0A8J7DY05</accession>
<dbReference type="InterPro" id="IPR045851">
    <property type="entry name" value="AMP-bd_C_sf"/>
</dbReference>
<dbReference type="Gene3D" id="3.30.300.30">
    <property type="match status" value="1"/>
</dbReference>
<evidence type="ECO:0000313" key="6">
    <source>
        <dbReference type="Proteomes" id="UP000654482"/>
    </source>
</evidence>
<dbReference type="Pfam" id="PF00501">
    <property type="entry name" value="AMP-binding"/>
    <property type="match status" value="1"/>
</dbReference>
<dbReference type="InterPro" id="IPR000873">
    <property type="entry name" value="AMP-dep_synth/lig_dom"/>
</dbReference>
<sequence length="489" mass="55709">MNNELLKSTEILEKCEEIKNQKWLIGHNFHQFDRTFQDFYQKFKHQEKRSKILLVESSSLRFLAIFLAAVAADCPLFLCNPNWRDREWEQVLQLVQPDIIVGQVNSSLPNFKYFKKYKFVSEYREIVIGRIHERWVQSSSTHKSQWDSSPPPHAIMIPTGGSSGKIRFAIHTWETLSASVRGFCQYFEQEKVNSFCVLPLYHVSGLMQFMRSFTTGGKLLLLPYKSLKSGEKSAIAPQDWFISLVPTQLQFLLKQDASWLAKFDTVLLGGAPAWDSLLNEARANKISLAPTYGMTETASQVMTLKPHDFLQKCDGIGRVLPHARVKILGSDGEQCKSYQTGIITLQGDSLFLGYYPQLNREKTFKTDDLGYFDDAGYFYVVGRNSRKIITGGENVFPAEVEAAILGTEWVKDVCAIGVRDRAWGEIIVAVYVPQSPKVPLDEVKSAIAPKLSRFKHPKEWIETQQLPRNDQGKVNYQAVREIALHSLAR</sequence>
<protein>
    <submittedName>
        <fullName evidence="5">2-succinylbenzoate--CoA ligase</fullName>
    </submittedName>
</protein>
<gene>
    <name evidence="5" type="ORF">IQ249_16895</name>
</gene>
<feature type="domain" description="AMP-dependent synthetase/ligase" evidence="3">
    <location>
        <begin position="47"/>
        <end position="355"/>
    </location>
</feature>
<evidence type="ECO:0000313" key="5">
    <source>
        <dbReference type="EMBL" id="MBE9117577.1"/>
    </source>
</evidence>
<comment type="similarity">
    <text evidence="1">Belongs to the ATP-dependent AMP-binding enzyme family.</text>
</comment>
<dbReference type="EMBL" id="JADEWZ010000027">
    <property type="protein sequence ID" value="MBE9117577.1"/>
    <property type="molecule type" value="Genomic_DNA"/>
</dbReference>
<dbReference type="Pfam" id="PF13193">
    <property type="entry name" value="AMP-binding_C"/>
    <property type="match status" value="1"/>
</dbReference>
<organism evidence="5 6">
    <name type="scientific">Lusitaniella coriacea LEGE 07157</name>
    <dbReference type="NCBI Taxonomy" id="945747"/>
    <lineage>
        <taxon>Bacteria</taxon>
        <taxon>Bacillati</taxon>
        <taxon>Cyanobacteriota</taxon>
        <taxon>Cyanophyceae</taxon>
        <taxon>Spirulinales</taxon>
        <taxon>Lusitaniellaceae</taxon>
        <taxon>Lusitaniella</taxon>
    </lineage>
</organism>
<dbReference type="Proteomes" id="UP000654482">
    <property type="component" value="Unassembled WGS sequence"/>
</dbReference>
<dbReference type="RefSeq" id="WP_194030667.1">
    <property type="nucleotide sequence ID" value="NZ_JADEWZ010000027.1"/>
</dbReference>
<comment type="caution">
    <text evidence="5">The sequence shown here is derived from an EMBL/GenBank/DDBJ whole genome shotgun (WGS) entry which is preliminary data.</text>
</comment>
<reference evidence="5" key="1">
    <citation type="submission" date="2020-10" db="EMBL/GenBank/DDBJ databases">
        <authorList>
            <person name="Castelo-Branco R."/>
            <person name="Eusebio N."/>
            <person name="Adriana R."/>
            <person name="Vieira A."/>
            <person name="Brugerolle De Fraissinette N."/>
            <person name="Rezende De Castro R."/>
            <person name="Schneider M.P."/>
            <person name="Vasconcelos V."/>
            <person name="Leao P.N."/>
        </authorList>
    </citation>
    <scope>NUCLEOTIDE SEQUENCE</scope>
    <source>
        <strain evidence="5">LEGE 07157</strain>
    </source>
</reference>
<dbReference type="InterPro" id="IPR025110">
    <property type="entry name" value="AMP-bd_C"/>
</dbReference>
<keyword evidence="2 5" id="KW-0436">Ligase</keyword>
<name>A0A8J7DY05_9CYAN</name>
<dbReference type="Gene3D" id="3.40.50.12780">
    <property type="entry name" value="N-terminal domain of ligase-like"/>
    <property type="match status" value="1"/>
</dbReference>
<evidence type="ECO:0000259" key="4">
    <source>
        <dbReference type="Pfam" id="PF13193"/>
    </source>
</evidence>
<keyword evidence="6" id="KW-1185">Reference proteome</keyword>
<dbReference type="SUPFAM" id="SSF56801">
    <property type="entry name" value="Acetyl-CoA synthetase-like"/>
    <property type="match status" value="1"/>
</dbReference>
<dbReference type="PANTHER" id="PTHR43201">
    <property type="entry name" value="ACYL-COA SYNTHETASE"/>
    <property type="match status" value="1"/>
</dbReference>
<evidence type="ECO:0000256" key="2">
    <source>
        <dbReference type="ARBA" id="ARBA00022598"/>
    </source>
</evidence>
<dbReference type="InterPro" id="IPR042099">
    <property type="entry name" value="ANL_N_sf"/>
</dbReference>
<dbReference type="GO" id="GO:0031956">
    <property type="term" value="F:medium-chain fatty acid-CoA ligase activity"/>
    <property type="evidence" value="ECO:0007669"/>
    <property type="project" value="TreeGrafter"/>
</dbReference>
<feature type="domain" description="AMP-binding enzyme C-terminal" evidence="4">
    <location>
        <begin position="399"/>
        <end position="473"/>
    </location>
</feature>
<proteinExistence type="inferred from homology"/>
<evidence type="ECO:0000259" key="3">
    <source>
        <dbReference type="Pfam" id="PF00501"/>
    </source>
</evidence>